<evidence type="ECO:0000256" key="1">
    <source>
        <dbReference type="SAM" id="SignalP"/>
    </source>
</evidence>
<accession>A0A9J2PWF0</accession>
<dbReference type="InterPro" id="IPR001304">
    <property type="entry name" value="C-type_lectin-like"/>
</dbReference>
<dbReference type="CDD" id="cd00037">
    <property type="entry name" value="CLECT"/>
    <property type="match status" value="1"/>
</dbReference>
<dbReference type="PANTHER" id="PTHR31024">
    <property type="entry name" value="C-TYPE LECTIN"/>
    <property type="match status" value="1"/>
</dbReference>
<reference evidence="5" key="1">
    <citation type="submission" date="2023-03" db="UniProtKB">
        <authorList>
            <consortium name="WormBaseParasite"/>
        </authorList>
    </citation>
    <scope>IDENTIFICATION</scope>
</reference>
<dbReference type="PROSITE" id="PS50041">
    <property type="entry name" value="C_TYPE_LECTIN_2"/>
    <property type="match status" value="1"/>
</dbReference>
<dbReference type="Proteomes" id="UP000036681">
    <property type="component" value="Unplaced"/>
</dbReference>
<organism evidence="4 5">
    <name type="scientific">Ascaris lumbricoides</name>
    <name type="common">Giant roundworm</name>
    <dbReference type="NCBI Taxonomy" id="6252"/>
    <lineage>
        <taxon>Eukaryota</taxon>
        <taxon>Metazoa</taxon>
        <taxon>Ecdysozoa</taxon>
        <taxon>Nematoda</taxon>
        <taxon>Chromadorea</taxon>
        <taxon>Rhabditida</taxon>
        <taxon>Spirurina</taxon>
        <taxon>Ascaridomorpha</taxon>
        <taxon>Ascaridoidea</taxon>
        <taxon>Ascarididae</taxon>
        <taxon>Ascaris</taxon>
    </lineage>
</organism>
<keyword evidence="1" id="KW-0732">Signal</keyword>
<feature type="domain" description="VWFA" evidence="3">
    <location>
        <begin position="37"/>
        <end position="226"/>
    </location>
</feature>
<dbReference type="AlphaFoldDB" id="A0A9J2PWF0"/>
<dbReference type="InterPro" id="IPR016187">
    <property type="entry name" value="CTDL_fold"/>
</dbReference>
<dbReference type="PROSITE" id="PS50234">
    <property type="entry name" value="VWFA"/>
    <property type="match status" value="1"/>
</dbReference>
<dbReference type="WBParaSite" id="ALUE_0001426701-mRNA-1">
    <property type="protein sequence ID" value="ALUE_0001426701-mRNA-1"/>
    <property type="gene ID" value="ALUE_0001426701"/>
</dbReference>
<feature type="chain" id="PRO_5039935472" evidence="1">
    <location>
        <begin position="21"/>
        <end position="418"/>
    </location>
</feature>
<dbReference type="InterPro" id="IPR002035">
    <property type="entry name" value="VWF_A"/>
</dbReference>
<evidence type="ECO:0000313" key="5">
    <source>
        <dbReference type="WBParaSite" id="ALUE_0001426701-mRNA-1"/>
    </source>
</evidence>
<evidence type="ECO:0000313" key="4">
    <source>
        <dbReference type="Proteomes" id="UP000036681"/>
    </source>
</evidence>
<dbReference type="InterPro" id="IPR016186">
    <property type="entry name" value="C-type_lectin-like/link_sf"/>
</dbReference>
<dbReference type="SUPFAM" id="SSF56436">
    <property type="entry name" value="C-type lectin-like"/>
    <property type="match status" value="1"/>
</dbReference>
<dbReference type="Pfam" id="PF00092">
    <property type="entry name" value="VWA"/>
    <property type="match status" value="1"/>
</dbReference>
<sequence>MRSYFQLLGLIAILFGISVALNVERECSCLYRKAWLDIVFIFDSSKEVNSQDFYAVRNFAASFVKTIPVSQAIGAYSRVAIINGGNDRIFVEVRNFAASFVKTTPVSQAIGAYSRVAIINGGNDAIVTADLKAFNDSTTAANAIKAVEYLRADSFNLRSALKEASNIVSYGERPNVKKVVVVFAAKDEACYYQAVRAKAVKEVDENPCRIASQMKENGHIIITVGMKFDGLSRYPVMRFGSECYTLNFDESLSTELAKAICRANCFCPQPFVQYTTGCEEFGKCIYQQGVPVSHTVAAETCADYGAKVSSVYSPEKDAFLRNLASKAGIQKFWIGAYENNGVYTWPDGSKITTEDYTDWAPGQPNTAAGKCVSEAIQNLNGTWTSEICESLLVARAFSCELNACDTNNYCATAVIRIP</sequence>
<proteinExistence type="predicted"/>
<feature type="signal peptide" evidence="1">
    <location>
        <begin position="1"/>
        <end position="20"/>
    </location>
</feature>
<dbReference type="SMART" id="SM00327">
    <property type="entry name" value="VWA"/>
    <property type="match status" value="1"/>
</dbReference>
<evidence type="ECO:0000259" key="2">
    <source>
        <dbReference type="PROSITE" id="PS50041"/>
    </source>
</evidence>
<evidence type="ECO:0000259" key="3">
    <source>
        <dbReference type="PROSITE" id="PS50234"/>
    </source>
</evidence>
<dbReference type="Pfam" id="PF00059">
    <property type="entry name" value="Lectin_C"/>
    <property type="match status" value="1"/>
</dbReference>
<dbReference type="InterPro" id="IPR036465">
    <property type="entry name" value="vWFA_dom_sf"/>
</dbReference>
<dbReference type="SMART" id="SM00034">
    <property type="entry name" value="CLECT"/>
    <property type="match status" value="1"/>
</dbReference>
<dbReference type="Gene3D" id="3.40.50.410">
    <property type="entry name" value="von Willebrand factor, type A domain"/>
    <property type="match status" value="2"/>
</dbReference>
<protein>
    <submittedName>
        <fullName evidence="5">C-type lectin domain-containing protein</fullName>
    </submittedName>
</protein>
<name>A0A9J2PWF0_ASCLU</name>
<feature type="domain" description="C-type lectin" evidence="2">
    <location>
        <begin position="282"/>
        <end position="389"/>
    </location>
</feature>
<dbReference type="Gene3D" id="3.10.100.10">
    <property type="entry name" value="Mannose-Binding Protein A, subunit A"/>
    <property type="match status" value="1"/>
</dbReference>
<dbReference type="SUPFAM" id="SSF53300">
    <property type="entry name" value="vWA-like"/>
    <property type="match status" value="2"/>
</dbReference>
<dbReference type="PANTHER" id="PTHR31024:SF3">
    <property type="entry name" value="C-TYPE LECTIN-RELATED"/>
    <property type="match status" value="1"/>
</dbReference>
<keyword evidence="4" id="KW-1185">Reference proteome</keyword>